<name>A0ABN6Y119_9MICO</name>
<gene>
    <name evidence="3" type="ORF">GCM10025867_32930</name>
</gene>
<dbReference type="Proteomes" id="UP001321486">
    <property type="component" value="Chromosome"/>
</dbReference>
<accession>A0ABN6Y119</accession>
<dbReference type="InterPro" id="IPR002912">
    <property type="entry name" value="ACT_dom"/>
</dbReference>
<dbReference type="Pfam" id="PF01842">
    <property type="entry name" value="ACT"/>
    <property type="match status" value="1"/>
</dbReference>
<dbReference type="InterPro" id="IPR045865">
    <property type="entry name" value="ACT-like_dom_sf"/>
</dbReference>
<keyword evidence="4" id="KW-1185">Reference proteome</keyword>
<dbReference type="EMBL" id="AP027732">
    <property type="protein sequence ID" value="BDZ51052.1"/>
    <property type="molecule type" value="Genomic_DNA"/>
</dbReference>
<evidence type="ECO:0000313" key="3">
    <source>
        <dbReference type="EMBL" id="BDZ51052.1"/>
    </source>
</evidence>
<feature type="compositionally biased region" description="Polar residues" evidence="1">
    <location>
        <begin position="65"/>
        <end position="76"/>
    </location>
</feature>
<dbReference type="PROSITE" id="PS51671">
    <property type="entry name" value="ACT"/>
    <property type="match status" value="1"/>
</dbReference>
<dbReference type="SUPFAM" id="SSF55021">
    <property type="entry name" value="ACT-like"/>
    <property type="match status" value="1"/>
</dbReference>
<feature type="domain" description="ACT" evidence="2">
    <location>
        <begin position="35"/>
        <end position="124"/>
    </location>
</feature>
<feature type="region of interest" description="Disordered" evidence="1">
    <location>
        <begin position="65"/>
        <end position="84"/>
    </location>
</feature>
<protein>
    <recommendedName>
        <fullName evidence="2">ACT domain-containing protein</fullName>
    </recommendedName>
</protein>
<evidence type="ECO:0000259" key="2">
    <source>
        <dbReference type="PROSITE" id="PS51671"/>
    </source>
</evidence>
<evidence type="ECO:0000313" key="4">
    <source>
        <dbReference type="Proteomes" id="UP001321486"/>
    </source>
</evidence>
<dbReference type="CDD" id="cd04881">
    <property type="entry name" value="ACT_HSDH-Hom"/>
    <property type="match status" value="1"/>
</dbReference>
<proteinExistence type="predicted"/>
<organism evidence="3 4">
    <name type="scientific">Frondihabitans sucicola</name>
    <dbReference type="NCBI Taxonomy" id="1268041"/>
    <lineage>
        <taxon>Bacteria</taxon>
        <taxon>Bacillati</taxon>
        <taxon>Actinomycetota</taxon>
        <taxon>Actinomycetes</taxon>
        <taxon>Micrococcales</taxon>
        <taxon>Microbacteriaceae</taxon>
        <taxon>Frondihabitans</taxon>
    </lineage>
</organism>
<reference evidence="4" key="1">
    <citation type="journal article" date="2019" name="Int. J. Syst. Evol. Microbiol.">
        <title>The Global Catalogue of Microorganisms (GCM) 10K type strain sequencing project: providing services to taxonomists for standard genome sequencing and annotation.</title>
        <authorList>
            <consortium name="The Broad Institute Genomics Platform"/>
            <consortium name="The Broad Institute Genome Sequencing Center for Infectious Disease"/>
            <person name="Wu L."/>
            <person name="Ma J."/>
        </authorList>
    </citation>
    <scope>NUCLEOTIDE SEQUENCE [LARGE SCALE GENOMIC DNA]</scope>
    <source>
        <strain evidence="4">NBRC 108728</strain>
    </source>
</reference>
<dbReference type="Gene3D" id="3.30.70.260">
    <property type="match status" value="1"/>
</dbReference>
<sequence>MSAARRHVIGGPGLAESNHAGLRVLPMGSVSTSYQISLDVADQPGVLATVAGILAEHGVSVETVEQTAAQPASSGVTGEGPSPATATLIIGTHRARESSLAATVADLTTAAVVNSVTSVLRVEGA</sequence>
<evidence type="ECO:0000256" key="1">
    <source>
        <dbReference type="SAM" id="MobiDB-lite"/>
    </source>
</evidence>